<dbReference type="GO" id="GO:0015199">
    <property type="term" value="F:amino-acid betaine transmembrane transporter activity"/>
    <property type="evidence" value="ECO:0007669"/>
    <property type="project" value="TreeGrafter"/>
</dbReference>
<feature type="transmembrane region" description="Helical" evidence="9">
    <location>
        <begin position="37"/>
        <end position="55"/>
    </location>
</feature>
<evidence type="ECO:0000256" key="3">
    <source>
        <dbReference type="ARBA" id="ARBA00022475"/>
    </source>
</evidence>
<dbReference type="InterPro" id="IPR037185">
    <property type="entry name" value="EmrE-like"/>
</dbReference>
<sequence length="114" mass="12073">MPSHIVAYSALGVAIACELVGTTFLQKSQQFTRLWPSLAVAVFYVAAFYFLTHALRVMPLGVAYAIWSGVGIVMTAAIGVVVFKQTLDLPALVGIAMIVGGVVIMQAFSAATEH</sequence>
<dbReference type="PANTHER" id="PTHR30561:SF1">
    <property type="entry name" value="MULTIDRUG TRANSPORTER EMRE"/>
    <property type="match status" value="1"/>
</dbReference>
<dbReference type="Gene3D" id="1.10.3730.20">
    <property type="match status" value="1"/>
</dbReference>
<dbReference type="GO" id="GO:0031460">
    <property type="term" value="P:glycine betaine transport"/>
    <property type="evidence" value="ECO:0007669"/>
    <property type="project" value="TreeGrafter"/>
</dbReference>
<protein>
    <submittedName>
        <fullName evidence="10">Multidrug efflux SMR transporter</fullName>
    </submittedName>
</protein>
<organism evidence="10 11">
    <name type="scientific">Dankookia rubra</name>
    <dbReference type="NCBI Taxonomy" id="1442381"/>
    <lineage>
        <taxon>Bacteria</taxon>
        <taxon>Pseudomonadati</taxon>
        <taxon>Pseudomonadota</taxon>
        <taxon>Alphaproteobacteria</taxon>
        <taxon>Acetobacterales</taxon>
        <taxon>Roseomonadaceae</taxon>
        <taxon>Dankookia</taxon>
    </lineage>
</organism>
<comment type="subcellular location">
    <subcellularLocation>
        <location evidence="1 8">Cell membrane</location>
        <topology evidence="1 8">Multi-pass membrane protein</topology>
    </subcellularLocation>
</comment>
<dbReference type="GO" id="GO:0015220">
    <property type="term" value="F:choline transmembrane transporter activity"/>
    <property type="evidence" value="ECO:0007669"/>
    <property type="project" value="TreeGrafter"/>
</dbReference>
<dbReference type="SUPFAM" id="SSF103481">
    <property type="entry name" value="Multidrug resistance efflux transporter EmrE"/>
    <property type="match status" value="1"/>
</dbReference>
<comment type="caution">
    <text evidence="10">The sequence shown here is derived from an EMBL/GenBank/DDBJ whole genome shotgun (WGS) entry which is preliminary data.</text>
</comment>
<evidence type="ECO:0000256" key="5">
    <source>
        <dbReference type="ARBA" id="ARBA00022989"/>
    </source>
</evidence>
<proteinExistence type="inferred from homology"/>
<dbReference type="InterPro" id="IPR045324">
    <property type="entry name" value="Small_multidrug_res"/>
</dbReference>
<keyword evidence="6 9" id="KW-0472">Membrane</keyword>
<dbReference type="GO" id="GO:0015297">
    <property type="term" value="F:antiporter activity"/>
    <property type="evidence" value="ECO:0007669"/>
    <property type="project" value="TreeGrafter"/>
</dbReference>
<dbReference type="AlphaFoldDB" id="A0A4V6PKD6"/>
<dbReference type="EMBL" id="SMSJ01000009">
    <property type="protein sequence ID" value="TDH62785.1"/>
    <property type="molecule type" value="Genomic_DNA"/>
</dbReference>
<dbReference type="GO" id="GO:1990961">
    <property type="term" value="P:xenobiotic detoxification by transmembrane export across the plasma membrane"/>
    <property type="evidence" value="ECO:0007669"/>
    <property type="project" value="UniProtKB-ARBA"/>
</dbReference>
<gene>
    <name evidence="10" type="ORF">E2C06_10320</name>
</gene>
<feature type="transmembrane region" description="Helical" evidence="9">
    <location>
        <begin position="89"/>
        <end position="108"/>
    </location>
</feature>
<evidence type="ECO:0000256" key="2">
    <source>
        <dbReference type="ARBA" id="ARBA00022448"/>
    </source>
</evidence>
<comment type="similarity">
    <text evidence="7 8">Belongs to the drug/metabolite transporter (DMT) superfamily. Small multidrug resistance (SMR) (TC 2.A.7.1) family.</text>
</comment>
<dbReference type="Pfam" id="PF00893">
    <property type="entry name" value="Multi_Drug_Res"/>
    <property type="match status" value="1"/>
</dbReference>
<feature type="transmembrane region" description="Helical" evidence="9">
    <location>
        <begin position="6"/>
        <end position="25"/>
    </location>
</feature>
<accession>A0A4V6PKD6</accession>
<keyword evidence="3" id="KW-1003">Cell membrane</keyword>
<dbReference type="GO" id="GO:0005886">
    <property type="term" value="C:plasma membrane"/>
    <property type="evidence" value="ECO:0007669"/>
    <property type="project" value="UniProtKB-SubCell"/>
</dbReference>
<evidence type="ECO:0000256" key="7">
    <source>
        <dbReference type="ARBA" id="ARBA00038032"/>
    </source>
</evidence>
<keyword evidence="11" id="KW-1185">Reference proteome</keyword>
<evidence type="ECO:0000256" key="1">
    <source>
        <dbReference type="ARBA" id="ARBA00004651"/>
    </source>
</evidence>
<evidence type="ECO:0000256" key="8">
    <source>
        <dbReference type="RuleBase" id="RU003942"/>
    </source>
</evidence>
<evidence type="ECO:0000256" key="9">
    <source>
        <dbReference type="SAM" id="Phobius"/>
    </source>
</evidence>
<dbReference type="PANTHER" id="PTHR30561">
    <property type="entry name" value="SMR FAMILY PROTON-DEPENDENT DRUG EFFLUX TRANSPORTER SUGE"/>
    <property type="match status" value="1"/>
</dbReference>
<evidence type="ECO:0000256" key="6">
    <source>
        <dbReference type="ARBA" id="ARBA00023136"/>
    </source>
</evidence>
<dbReference type="FunFam" id="1.10.3730.20:FF:000001">
    <property type="entry name" value="Quaternary ammonium compound resistance transporter SugE"/>
    <property type="match status" value="1"/>
</dbReference>
<feature type="transmembrane region" description="Helical" evidence="9">
    <location>
        <begin position="61"/>
        <end position="82"/>
    </location>
</feature>
<evidence type="ECO:0000313" key="11">
    <source>
        <dbReference type="Proteomes" id="UP000295096"/>
    </source>
</evidence>
<dbReference type="RefSeq" id="WP_133288519.1">
    <property type="nucleotide sequence ID" value="NZ_SMSJ01000009.1"/>
</dbReference>
<keyword evidence="5 9" id="KW-1133">Transmembrane helix</keyword>
<evidence type="ECO:0000256" key="4">
    <source>
        <dbReference type="ARBA" id="ARBA00022692"/>
    </source>
</evidence>
<dbReference type="Proteomes" id="UP000295096">
    <property type="component" value="Unassembled WGS sequence"/>
</dbReference>
<reference evidence="10 11" key="1">
    <citation type="journal article" date="2016" name="J. Microbiol.">
        <title>Dankookia rubra gen. nov., sp. nov., an alphaproteobacterium isolated from sediment of a shallow stream.</title>
        <authorList>
            <person name="Kim W.H."/>
            <person name="Kim D.H."/>
            <person name="Kang K."/>
            <person name="Ahn T.Y."/>
        </authorList>
    </citation>
    <scope>NUCLEOTIDE SEQUENCE [LARGE SCALE GENOMIC DNA]</scope>
    <source>
        <strain evidence="10 11">JCM30602</strain>
    </source>
</reference>
<name>A0A4V6PKD6_9PROT</name>
<dbReference type="InterPro" id="IPR000390">
    <property type="entry name" value="Small_drug/metabolite_transptr"/>
</dbReference>
<keyword evidence="4 8" id="KW-0812">Transmembrane</keyword>
<evidence type="ECO:0000313" key="10">
    <source>
        <dbReference type="EMBL" id="TDH62785.1"/>
    </source>
</evidence>
<dbReference type="OrthoDB" id="9808638at2"/>
<keyword evidence="2" id="KW-0813">Transport</keyword>